<reference evidence="1 2" key="2">
    <citation type="submission" date="2018-11" db="EMBL/GenBank/DDBJ databases">
        <authorList>
            <consortium name="Pathogen Informatics"/>
        </authorList>
    </citation>
    <scope>NUCLEOTIDE SEQUENCE [LARGE SCALE GENOMIC DNA]</scope>
</reference>
<evidence type="ECO:0000313" key="1">
    <source>
        <dbReference type="EMBL" id="VDO03986.1"/>
    </source>
</evidence>
<dbReference type="WBParaSite" id="HNAJ_0000813001-mRNA-1">
    <property type="protein sequence ID" value="HNAJ_0000813001-mRNA-1"/>
    <property type="gene ID" value="HNAJ_0000813001"/>
</dbReference>
<protein>
    <submittedName>
        <fullName evidence="3">DUF3794 domain-containing protein</fullName>
    </submittedName>
</protein>
<dbReference type="AlphaFoldDB" id="A0A0R3TLJ9"/>
<evidence type="ECO:0000313" key="2">
    <source>
        <dbReference type="Proteomes" id="UP000278807"/>
    </source>
</evidence>
<evidence type="ECO:0000313" key="3">
    <source>
        <dbReference type="WBParaSite" id="HNAJ_0000813001-mRNA-1"/>
    </source>
</evidence>
<name>A0A0R3TLJ9_RODNA</name>
<organism evidence="3">
    <name type="scientific">Rodentolepis nana</name>
    <name type="common">Dwarf tapeworm</name>
    <name type="synonym">Hymenolepis nana</name>
    <dbReference type="NCBI Taxonomy" id="102285"/>
    <lineage>
        <taxon>Eukaryota</taxon>
        <taxon>Metazoa</taxon>
        <taxon>Spiralia</taxon>
        <taxon>Lophotrochozoa</taxon>
        <taxon>Platyhelminthes</taxon>
        <taxon>Cestoda</taxon>
        <taxon>Eucestoda</taxon>
        <taxon>Cyclophyllidea</taxon>
        <taxon>Hymenolepididae</taxon>
        <taxon>Rodentolepis</taxon>
    </lineage>
</organism>
<dbReference type="Proteomes" id="UP000278807">
    <property type="component" value="Unassembled WGS sequence"/>
</dbReference>
<gene>
    <name evidence="1" type="ORF">HNAJ_LOCUS8126</name>
</gene>
<keyword evidence="2" id="KW-1185">Reference proteome</keyword>
<dbReference type="EMBL" id="UZAE01012201">
    <property type="protein sequence ID" value="VDO03986.1"/>
    <property type="molecule type" value="Genomic_DNA"/>
</dbReference>
<reference evidence="3" key="1">
    <citation type="submission" date="2017-02" db="UniProtKB">
        <authorList>
            <consortium name="WormBaseParasite"/>
        </authorList>
    </citation>
    <scope>IDENTIFICATION</scope>
</reference>
<accession>A0A0R3TLJ9</accession>
<sequence length="120" mass="13862">MKVFAKTILIFGHGAECVRDEFQQVQQARRLIDLRFIPKDVMEHQEGFNLVEIEGDNNLYIEQFREFQVCHYDEVVVEIGYVNITINNAAGFKTLVVAGIKCYYTVTIAPKCEFRPSEPN</sequence>
<proteinExistence type="predicted"/>